<accession>A0AAQ4EJL3</accession>
<reference evidence="1 2" key="1">
    <citation type="journal article" date="2023" name="Arcadia Sci">
        <title>De novo assembly of a long-read Amblyomma americanum tick genome.</title>
        <authorList>
            <person name="Chou S."/>
            <person name="Poskanzer K.E."/>
            <person name="Rollins M."/>
            <person name="Thuy-Boun P.S."/>
        </authorList>
    </citation>
    <scope>NUCLEOTIDE SEQUENCE [LARGE SCALE GENOMIC DNA]</scope>
    <source>
        <strain evidence="1">F_SG_1</strain>
        <tissue evidence="1">Salivary glands</tissue>
    </source>
</reference>
<protein>
    <submittedName>
        <fullName evidence="1">Uncharacterized protein</fullName>
    </submittedName>
</protein>
<gene>
    <name evidence="1" type="ORF">V5799_010491</name>
</gene>
<proteinExistence type="predicted"/>
<evidence type="ECO:0000313" key="1">
    <source>
        <dbReference type="EMBL" id="KAK8774976.1"/>
    </source>
</evidence>
<dbReference type="EMBL" id="JARKHS020014748">
    <property type="protein sequence ID" value="KAK8774976.1"/>
    <property type="molecule type" value="Genomic_DNA"/>
</dbReference>
<organism evidence="1 2">
    <name type="scientific">Amblyomma americanum</name>
    <name type="common">Lone star tick</name>
    <dbReference type="NCBI Taxonomy" id="6943"/>
    <lineage>
        <taxon>Eukaryota</taxon>
        <taxon>Metazoa</taxon>
        <taxon>Ecdysozoa</taxon>
        <taxon>Arthropoda</taxon>
        <taxon>Chelicerata</taxon>
        <taxon>Arachnida</taxon>
        <taxon>Acari</taxon>
        <taxon>Parasitiformes</taxon>
        <taxon>Ixodida</taxon>
        <taxon>Ixodoidea</taxon>
        <taxon>Ixodidae</taxon>
        <taxon>Amblyomminae</taxon>
        <taxon>Amblyomma</taxon>
    </lineage>
</organism>
<evidence type="ECO:0000313" key="2">
    <source>
        <dbReference type="Proteomes" id="UP001321473"/>
    </source>
</evidence>
<name>A0AAQ4EJL3_AMBAM</name>
<sequence>MDLEERRKRAKYLNVPAYYAMLSLCHTFTGGTHSFFFTRLCCEVSTLKCVQRIKLLPTTVRNAVAVFYFTFISSCTAVSNNKFK</sequence>
<dbReference type="AlphaFoldDB" id="A0AAQ4EJL3"/>
<dbReference type="Proteomes" id="UP001321473">
    <property type="component" value="Unassembled WGS sequence"/>
</dbReference>
<comment type="caution">
    <text evidence="1">The sequence shown here is derived from an EMBL/GenBank/DDBJ whole genome shotgun (WGS) entry which is preliminary data.</text>
</comment>
<keyword evidence="2" id="KW-1185">Reference proteome</keyword>